<dbReference type="PRINTS" id="PR00719">
    <property type="entry name" value="LMWPTPASE"/>
</dbReference>
<dbReference type="InterPro" id="IPR023485">
    <property type="entry name" value="Ptyr_pPase"/>
</dbReference>
<dbReference type="InterPro" id="IPR036196">
    <property type="entry name" value="Ptyr_pPase_sf"/>
</dbReference>
<proteinExistence type="inferred from homology"/>
<keyword evidence="3" id="KW-0378">Hydrolase</keyword>
<evidence type="ECO:0000313" key="8">
    <source>
        <dbReference type="Proteomes" id="UP000261082"/>
    </source>
</evidence>
<dbReference type="Pfam" id="PF01451">
    <property type="entry name" value="LMWPc"/>
    <property type="match status" value="1"/>
</dbReference>
<comment type="similarity">
    <text evidence="1">Belongs to the low molecular weight phosphotyrosine protein phosphatase family.</text>
</comment>
<dbReference type="EC" id="3.1.3.48" evidence="2"/>
<dbReference type="PANTHER" id="PTHR11717">
    <property type="entry name" value="LOW MOLECULAR WEIGHT PROTEIN TYROSINE PHOSPHATASE"/>
    <property type="match status" value="1"/>
</dbReference>
<dbReference type="InterPro" id="IPR017867">
    <property type="entry name" value="Tyr_phospatase_low_mol_wt"/>
</dbReference>
<evidence type="ECO:0000256" key="3">
    <source>
        <dbReference type="ARBA" id="ARBA00022801"/>
    </source>
</evidence>
<dbReference type="Proteomes" id="UP000261082">
    <property type="component" value="Unassembled WGS sequence"/>
</dbReference>
<evidence type="ECO:0000256" key="1">
    <source>
        <dbReference type="ARBA" id="ARBA00011063"/>
    </source>
</evidence>
<feature type="active site" evidence="5">
    <location>
        <position position="15"/>
    </location>
</feature>
<feature type="active site" description="Nucleophile" evidence="5">
    <location>
        <position position="9"/>
    </location>
</feature>
<dbReference type="SUPFAM" id="SSF52788">
    <property type="entry name" value="Phosphotyrosine protein phosphatases I"/>
    <property type="match status" value="1"/>
</dbReference>
<dbReference type="AlphaFoldDB" id="A0A3E1QD70"/>
<keyword evidence="8" id="KW-1185">Reference proteome</keyword>
<evidence type="ECO:0000256" key="4">
    <source>
        <dbReference type="ARBA" id="ARBA00022912"/>
    </source>
</evidence>
<name>A0A3E1QD70_9FLAO</name>
<evidence type="ECO:0000259" key="6">
    <source>
        <dbReference type="SMART" id="SM00226"/>
    </source>
</evidence>
<dbReference type="GO" id="GO:0004725">
    <property type="term" value="F:protein tyrosine phosphatase activity"/>
    <property type="evidence" value="ECO:0007669"/>
    <property type="project" value="UniProtKB-EC"/>
</dbReference>
<evidence type="ECO:0000256" key="5">
    <source>
        <dbReference type="PIRSR" id="PIRSR617867-1"/>
    </source>
</evidence>
<dbReference type="SMART" id="SM00226">
    <property type="entry name" value="LMWPc"/>
    <property type="match status" value="1"/>
</dbReference>
<dbReference type="Gene3D" id="3.40.50.2300">
    <property type="match status" value="1"/>
</dbReference>
<organism evidence="7 8">
    <name type="scientific">Marixanthomonas ophiurae</name>
    <dbReference type="NCBI Taxonomy" id="387659"/>
    <lineage>
        <taxon>Bacteria</taxon>
        <taxon>Pseudomonadati</taxon>
        <taxon>Bacteroidota</taxon>
        <taxon>Flavobacteriia</taxon>
        <taxon>Flavobacteriales</taxon>
        <taxon>Flavobacteriaceae</taxon>
        <taxon>Marixanthomonas</taxon>
    </lineage>
</organism>
<dbReference type="PANTHER" id="PTHR11717:SF7">
    <property type="entry name" value="LOW MOLECULAR WEIGHT PHOSPHOTYROSINE PROTEIN PHOSPHATASE"/>
    <property type="match status" value="1"/>
</dbReference>
<accession>A0A3E1QD70</accession>
<gene>
    <name evidence="7" type="ORF">DZ858_08660</name>
</gene>
<feature type="domain" description="Phosphotyrosine protein phosphatase I" evidence="6">
    <location>
        <begin position="3"/>
        <end position="149"/>
    </location>
</feature>
<dbReference type="InterPro" id="IPR050438">
    <property type="entry name" value="LMW_PTPase"/>
</dbReference>
<comment type="caution">
    <text evidence="7">The sequence shown here is derived from an EMBL/GenBank/DDBJ whole genome shotgun (WGS) entry which is preliminary data.</text>
</comment>
<sequence>MKTKVIMVCLGNICRSPLAEGLLKSKINTSNIYVTSAGTGHWHVGEQPDPRSIAVAKKNNLDITNQQGRQFKTEDFKEFDYIFVMDNSNKENVLKLAKTEEDKQKVQLILEEIFPGENVDVPDPYYGGNSGFDKVYDMLNQACEKIANRI</sequence>
<keyword evidence="4" id="KW-0904">Protein phosphatase</keyword>
<dbReference type="OrthoDB" id="9784339at2"/>
<feature type="active site" description="Proton donor" evidence="5">
    <location>
        <position position="123"/>
    </location>
</feature>
<dbReference type="CDD" id="cd16343">
    <property type="entry name" value="LMWPTP"/>
    <property type="match status" value="1"/>
</dbReference>
<evidence type="ECO:0000313" key="7">
    <source>
        <dbReference type="EMBL" id="RFN60100.1"/>
    </source>
</evidence>
<reference evidence="7 8" key="1">
    <citation type="journal article" date="2007" name="Int. J. Syst. Evol. Microbiol.">
        <title>Marixanthomonas ophiurae gen. nov., sp. nov., a marine bacterium of the family Flavobacteriaceae isolated from a deep-sea brittle star.</title>
        <authorList>
            <person name="Romanenko L.A."/>
            <person name="Uchino M."/>
            <person name="Frolova G.M."/>
            <person name="Mikhailov V.V."/>
        </authorList>
    </citation>
    <scope>NUCLEOTIDE SEQUENCE [LARGE SCALE GENOMIC DNA]</scope>
    <source>
        <strain evidence="7 8">KMM 3046</strain>
    </source>
</reference>
<protein>
    <recommendedName>
        <fullName evidence="2">protein-tyrosine-phosphatase</fullName>
        <ecNumber evidence="2">3.1.3.48</ecNumber>
    </recommendedName>
</protein>
<dbReference type="EMBL" id="QVID01000001">
    <property type="protein sequence ID" value="RFN60100.1"/>
    <property type="molecule type" value="Genomic_DNA"/>
</dbReference>
<dbReference type="RefSeq" id="WP_117159159.1">
    <property type="nucleotide sequence ID" value="NZ_QVID01000001.1"/>
</dbReference>
<evidence type="ECO:0000256" key="2">
    <source>
        <dbReference type="ARBA" id="ARBA00013064"/>
    </source>
</evidence>